<name>A0A7Z1B0I0_9PSEU</name>
<dbReference type="EMBL" id="MSIF01000001">
    <property type="protein sequence ID" value="OLF13748.1"/>
    <property type="molecule type" value="Genomic_DNA"/>
</dbReference>
<organism evidence="1 2">
    <name type="scientific">Actinophytocola xinjiangensis</name>
    <dbReference type="NCBI Taxonomy" id="485602"/>
    <lineage>
        <taxon>Bacteria</taxon>
        <taxon>Bacillati</taxon>
        <taxon>Actinomycetota</taxon>
        <taxon>Actinomycetes</taxon>
        <taxon>Pseudonocardiales</taxon>
        <taxon>Pseudonocardiaceae</taxon>
    </lineage>
</organism>
<comment type="caution">
    <text evidence="1">The sequence shown here is derived from an EMBL/GenBank/DDBJ whole genome shotgun (WGS) entry which is preliminary data.</text>
</comment>
<evidence type="ECO:0000313" key="2">
    <source>
        <dbReference type="Proteomes" id="UP000185696"/>
    </source>
</evidence>
<dbReference type="RefSeq" id="WP_075130697.1">
    <property type="nucleotide sequence ID" value="NZ_MSIF01000001.1"/>
</dbReference>
<protein>
    <recommendedName>
        <fullName evidence="3">Secreted protein</fullName>
    </recommendedName>
</protein>
<reference evidence="1 2" key="1">
    <citation type="submission" date="2016-12" db="EMBL/GenBank/DDBJ databases">
        <title>The draft genome sequence of Actinophytocola xinjiangensis.</title>
        <authorList>
            <person name="Wang W."/>
            <person name="Yuan L."/>
        </authorList>
    </citation>
    <scope>NUCLEOTIDE SEQUENCE [LARGE SCALE GENOMIC DNA]</scope>
    <source>
        <strain evidence="1 2">CGMCC 4.4663</strain>
    </source>
</reference>
<evidence type="ECO:0000313" key="1">
    <source>
        <dbReference type="EMBL" id="OLF13748.1"/>
    </source>
</evidence>
<keyword evidence="2" id="KW-1185">Reference proteome</keyword>
<dbReference type="Proteomes" id="UP000185696">
    <property type="component" value="Unassembled WGS sequence"/>
</dbReference>
<dbReference type="AlphaFoldDB" id="A0A7Z1B0I0"/>
<dbReference type="OrthoDB" id="5124141at2"/>
<sequence length="173" mass="19118">MRPLLLLDVDGPLSPWAARDETRRPGFVEHRFRLPGWSRRRPLRMWLDPSMGPALLGLGLDLAWATSWEHQANTIMGPAIGLPRLPVIEFPAGLEPLPGRPFTWKYGPVARYAAGRALAWFDDDFGIHPAAREAFLARRRAAGVATELVAVDPAVGITGEQVAAVGRWARSLR</sequence>
<accession>A0A7Z1B0I0</accession>
<proteinExistence type="predicted"/>
<gene>
    <name evidence="1" type="ORF">BLA60_00655</name>
</gene>
<evidence type="ECO:0008006" key="3">
    <source>
        <dbReference type="Google" id="ProtNLM"/>
    </source>
</evidence>